<evidence type="ECO:0000256" key="5">
    <source>
        <dbReference type="ARBA" id="ARBA00022990"/>
    </source>
</evidence>
<dbReference type="GO" id="GO:0003677">
    <property type="term" value="F:DNA binding"/>
    <property type="evidence" value="ECO:0007669"/>
    <property type="project" value="InterPro"/>
</dbReference>
<evidence type="ECO:0000259" key="9">
    <source>
        <dbReference type="PROSITE" id="PS51036"/>
    </source>
</evidence>
<evidence type="ECO:0000256" key="2">
    <source>
        <dbReference type="ARBA" id="ARBA00022723"/>
    </source>
</evidence>
<feature type="domain" description="AN1-type" evidence="10">
    <location>
        <begin position="242"/>
        <end position="288"/>
    </location>
</feature>
<accession>A0AAQ6AQ71</accession>
<dbReference type="InterPro" id="IPR050652">
    <property type="entry name" value="AN1_A20_ZnFinger"/>
</dbReference>
<dbReference type="Pfam" id="PF01754">
    <property type="entry name" value="zf-A20"/>
    <property type="match status" value="1"/>
</dbReference>
<evidence type="ECO:0000256" key="1">
    <source>
        <dbReference type="ARBA" id="ARBA00022553"/>
    </source>
</evidence>
<evidence type="ECO:0000256" key="7">
    <source>
        <dbReference type="SAM" id="MobiDB-lite"/>
    </source>
</evidence>
<dbReference type="FunFam" id="4.10.1110.10:FF:000001">
    <property type="entry name" value="Zinc finger AN1-type containing 6"/>
    <property type="match status" value="1"/>
</dbReference>
<dbReference type="GeneTree" id="ENSGT00940000166091"/>
<feature type="compositionally biased region" description="Low complexity" evidence="7">
    <location>
        <begin position="143"/>
        <end position="190"/>
    </location>
</feature>
<evidence type="ECO:0000256" key="3">
    <source>
        <dbReference type="ARBA" id="ARBA00022771"/>
    </source>
</evidence>
<organism evidence="11 12">
    <name type="scientific">Amphiprion ocellaris</name>
    <name type="common">Clown anemonefish</name>
    <dbReference type="NCBI Taxonomy" id="80972"/>
    <lineage>
        <taxon>Eukaryota</taxon>
        <taxon>Metazoa</taxon>
        <taxon>Chordata</taxon>
        <taxon>Craniata</taxon>
        <taxon>Vertebrata</taxon>
        <taxon>Euteleostomi</taxon>
        <taxon>Actinopterygii</taxon>
        <taxon>Neopterygii</taxon>
        <taxon>Teleostei</taxon>
        <taxon>Neoteleostei</taxon>
        <taxon>Acanthomorphata</taxon>
        <taxon>Ovalentaria</taxon>
        <taxon>Pomacentridae</taxon>
        <taxon>Amphiprion</taxon>
    </lineage>
</organism>
<evidence type="ECO:0008006" key="13">
    <source>
        <dbReference type="Google" id="ProtNLM"/>
    </source>
</evidence>
<evidence type="ECO:0000256" key="6">
    <source>
        <dbReference type="PROSITE-ProRule" id="PRU00449"/>
    </source>
</evidence>
<evidence type="ECO:0000313" key="12">
    <source>
        <dbReference type="Proteomes" id="UP001501940"/>
    </source>
</evidence>
<keyword evidence="5" id="KW-0007">Acetylation</keyword>
<dbReference type="PROSITE" id="PS51039">
    <property type="entry name" value="ZF_AN1"/>
    <property type="match status" value="1"/>
</dbReference>
<sequence length="307" mass="32854">MVFLILSIFVTMERSRASFVVVFALVCGVRQTKRPAGLFANVSVCCELCEHRTPIVVFCGQTRTEGQSAGSCSGRLNILSHPPYPLCQSMAQETNQTQVPMLCTMGCGFYGNPRTNGMCSVCYKEHLQRQQGGGRSSPPGEKAATSPAGSPGSAGVTVESTTSEPSTEVAGTPPEEQTPSPSSPSPVTQQMTAMSISQDSGAVDSDRAEVEEGEEEGTSNSSEPVGEAAQASSDGDQTPDKNKKKNRCFSCRKKVGLTGFDCRCGNLFCAIHRYSDKHDCPYDYRSAAAARIRKENPIVVAEKIQKL</sequence>
<dbReference type="SUPFAM" id="SSF57716">
    <property type="entry name" value="Glucocorticoid receptor-like (DNA-binding domain)"/>
    <property type="match status" value="1"/>
</dbReference>
<dbReference type="SUPFAM" id="SSF118310">
    <property type="entry name" value="AN1-like Zinc finger"/>
    <property type="match status" value="1"/>
</dbReference>
<keyword evidence="3 6" id="KW-0863">Zinc-finger</keyword>
<evidence type="ECO:0000256" key="4">
    <source>
        <dbReference type="ARBA" id="ARBA00022833"/>
    </source>
</evidence>
<reference evidence="11" key="3">
    <citation type="submission" date="2025-09" db="UniProtKB">
        <authorList>
            <consortium name="Ensembl"/>
        </authorList>
    </citation>
    <scope>IDENTIFICATION</scope>
</reference>
<keyword evidence="8" id="KW-0732">Signal</keyword>
<protein>
    <recommendedName>
        <fullName evidence="13">Zinc finger, AN1-type domain 5b</fullName>
    </recommendedName>
</protein>
<keyword evidence="2" id="KW-0479">Metal-binding</keyword>
<dbReference type="FunFam" id="1.20.5.4770:FF:000001">
    <property type="entry name" value="Zinc finger AN1-type containing 6"/>
    <property type="match status" value="1"/>
</dbReference>
<dbReference type="SMART" id="SM00259">
    <property type="entry name" value="ZnF_A20"/>
    <property type="match status" value="1"/>
</dbReference>
<dbReference type="Gene3D" id="4.10.1110.10">
    <property type="entry name" value="AN1-like Zinc finger"/>
    <property type="match status" value="1"/>
</dbReference>
<feature type="region of interest" description="Disordered" evidence="7">
    <location>
        <begin position="130"/>
        <end position="245"/>
    </location>
</feature>
<feature type="signal peptide" evidence="8">
    <location>
        <begin position="1"/>
        <end position="17"/>
    </location>
</feature>
<dbReference type="Pfam" id="PF01428">
    <property type="entry name" value="zf-AN1"/>
    <property type="match status" value="1"/>
</dbReference>
<dbReference type="PANTHER" id="PTHR10634:SF27">
    <property type="entry name" value="AN1-TYPE ZINC FINGER PROTEIN 6 ISOFORM 1"/>
    <property type="match status" value="1"/>
</dbReference>
<proteinExistence type="predicted"/>
<evidence type="ECO:0000313" key="11">
    <source>
        <dbReference type="Ensembl" id="ENSAOCP00000078490.1"/>
    </source>
</evidence>
<reference evidence="11 12" key="1">
    <citation type="submission" date="2022-01" db="EMBL/GenBank/DDBJ databases">
        <title>A chromosome-scale genome assembly of the false clownfish, Amphiprion ocellaris.</title>
        <authorList>
            <person name="Ryu T."/>
        </authorList>
    </citation>
    <scope>NUCLEOTIDE SEQUENCE [LARGE SCALE GENOMIC DNA]</scope>
</reference>
<reference evidence="11" key="2">
    <citation type="submission" date="2025-08" db="UniProtKB">
        <authorList>
            <consortium name="Ensembl"/>
        </authorList>
    </citation>
    <scope>IDENTIFICATION</scope>
</reference>
<dbReference type="InterPro" id="IPR000058">
    <property type="entry name" value="Znf_AN1"/>
</dbReference>
<dbReference type="InterPro" id="IPR035896">
    <property type="entry name" value="AN1-like_Znf"/>
</dbReference>
<evidence type="ECO:0000259" key="10">
    <source>
        <dbReference type="PROSITE" id="PS51039"/>
    </source>
</evidence>
<name>A0AAQ6AQ71_AMPOC</name>
<keyword evidence="1" id="KW-0597">Phosphoprotein</keyword>
<dbReference type="Gene3D" id="1.20.5.4770">
    <property type="match status" value="1"/>
</dbReference>
<keyword evidence="4" id="KW-0862">Zinc</keyword>
<dbReference type="PANTHER" id="PTHR10634">
    <property type="entry name" value="AN1-TYPE ZINC FINGER PROTEIN"/>
    <property type="match status" value="1"/>
</dbReference>
<dbReference type="PROSITE" id="PS51036">
    <property type="entry name" value="ZF_A20"/>
    <property type="match status" value="1"/>
</dbReference>
<keyword evidence="12" id="KW-1185">Reference proteome</keyword>
<dbReference type="Proteomes" id="UP001501940">
    <property type="component" value="Chromosome 2"/>
</dbReference>
<dbReference type="SMART" id="SM00154">
    <property type="entry name" value="ZnF_AN1"/>
    <property type="match status" value="1"/>
</dbReference>
<feature type="compositionally biased region" description="Polar residues" evidence="7">
    <location>
        <begin position="191"/>
        <end position="200"/>
    </location>
</feature>
<feature type="domain" description="A20-type" evidence="9">
    <location>
        <begin position="97"/>
        <end position="131"/>
    </location>
</feature>
<dbReference type="GO" id="GO:0008270">
    <property type="term" value="F:zinc ion binding"/>
    <property type="evidence" value="ECO:0007669"/>
    <property type="project" value="UniProtKB-KW"/>
</dbReference>
<feature type="chain" id="PRO_5043747846" description="Zinc finger, AN1-type domain 5b" evidence="8">
    <location>
        <begin position="18"/>
        <end position="307"/>
    </location>
</feature>
<dbReference type="Ensembl" id="ENSAOCT00000052090.1">
    <property type="protein sequence ID" value="ENSAOCP00000078490.1"/>
    <property type="gene ID" value="ENSAOCG00000026312.1"/>
</dbReference>
<dbReference type="InterPro" id="IPR002653">
    <property type="entry name" value="Znf_A20"/>
</dbReference>
<dbReference type="AlphaFoldDB" id="A0AAQ6AQ71"/>
<evidence type="ECO:0000256" key="8">
    <source>
        <dbReference type="SAM" id="SignalP"/>
    </source>
</evidence>